<dbReference type="SUPFAM" id="SSF56672">
    <property type="entry name" value="DNA/RNA polymerases"/>
    <property type="match status" value="1"/>
</dbReference>
<reference evidence="3 4" key="1">
    <citation type="journal article" date="2018" name="PLoS Genet.">
        <title>Population sequencing reveals clonal diversity and ancestral inbreeding in the grapevine cultivar Chardonnay.</title>
        <authorList>
            <person name="Roach M.J."/>
            <person name="Johnson D.L."/>
            <person name="Bohlmann J."/>
            <person name="van Vuuren H.J."/>
            <person name="Jones S.J."/>
            <person name="Pretorius I.S."/>
            <person name="Schmidt S.A."/>
            <person name="Borneman A.R."/>
        </authorList>
    </citation>
    <scope>NUCLEOTIDE SEQUENCE [LARGE SCALE GENOMIC DNA]</scope>
    <source>
        <strain evidence="4">cv. Chardonnay</strain>
        <tissue evidence="3">Leaf</tissue>
    </source>
</reference>
<gene>
    <name evidence="3" type="primary">RE2_622</name>
    <name evidence="3" type="ORF">CK203_089322</name>
</gene>
<dbReference type="CDD" id="cd09272">
    <property type="entry name" value="RNase_HI_RT_Ty1"/>
    <property type="match status" value="1"/>
</dbReference>
<dbReference type="AlphaFoldDB" id="A0A438D2Q8"/>
<dbReference type="InterPro" id="IPR043502">
    <property type="entry name" value="DNA/RNA_pol_sf"/>
</dbReference>
<comment type="caution">
    <text evidence="3">The sequence shown here is derived from an EMBL/GenBank/DDBJ whole genome shotgun (WGS) entry which is preliminary data.</text>
</comment>
<proteinExistence type="predicted"/>
<protein>
    <submittedName>
        <fullName evidence="3">Retrovirus-related Pol polyprotein from transposon RE2</fullName>
    </submittedName>
</protein>
<feature type="region of interest" description="Disordered" evidence="1">
    <location>
        <begin position="218"/>
        <end position="237"/>
    </location>
</feature>
<accession>A0A438D2Q8</accession>
<evidence type="ECO:0000313" key="3">
    <source>
        <dbReference type="EMBL" id="RVW29753.1"/>
    </source>
</evidence>
<evidence type="ECO:0000259" key="2">
    <source>
        <dbReference type="Pfam" id="PF07727"/>
    </source>
</evidence>
<dbReference type="InterPro" id="IPR013103">
    <property type="entry name" value="RVT_2"/>
</dbReference>
<evidence type="ECO:0000313" key="4">
    <source>
        <dbReference type="Proteomes" id="UP000288805"/>
    </source>
</evidence>
<dbReference type="Proteomes" id="UP000288805">
    <property type="component" value="Unassembled WGS sequence"/>
</dbReference>
<dbReference type="PANTHER" id="PTHR11439">
    <property type="entry name" value="GAG-POL-RELATED RETROTRANSPOSON"/>
    <property type="match status" value="1"/>
</dbReference>
<dbReference type="EMBL" id="QGNW01001825">
    <property type="protein sequence ID" value="RVW29753.1"/>
    <property type="molecule type" value="Genomic_DNA"/>
</dbReference>
<dbReference type="PANTHER" id="PTHR11439:SF484">
    <property type="entry name" value="REVERSE TRANSCRIPTASE TY1_COPIA-TYPE DOMAIN-CONTAINING PROTEIN"/>
    <property type="match status" value="1"/>
</dbReference>
<feature type="domain" description="Reverse transcriptase Ty1/copia-type" evidence="2">
    <location>
        <begin position="496"/>
        <end position="727"/>
    </location>
</feature>
<name>A0A438D2Q8_VITVI</name>
<dbReference type="Pfam" id="PF07727">
    <property type="entry name" value="RVT_2"/>
    <property type="match status" value="1"/>
</dbReference>
<evidence type="ECO:0000256" key="1">
    <source>
        <dbReference type="SAM" id="MobiDB-lite"/>
    </source>
</evidence>
<organism evidence="3 4">
    <name type="scientific">Vitis vinifera</name>
    <name type="common">Grape</name>
    <dbReference type="NCBI Taxonomy" id="29760"/>
    <lineage>
        <taxon>Eukaryota</taxon>
        <taxon>Viridiplantae</taxon>
        <taxon>Streptophyta</taxon>
        <taxon>Embryophyta</taxon>
        <taxon>Tracheophyta</taxon>
        <taxon>Spermatophyta</taxon>
        <taxon>Magnoliopsida</taxon>
        <taxon>eudicotyledons</taxon>
        <taxon>Gunneridae</taxon>
        <taxon>Pentapetalae</taxon>
        <taxon>rosids</taxon>
        <taxon>Vitales</taxon>
        <taxon>Vitaceae</taxon>
        <taxon>Viteae</taxon>
        <taxon>Vitis</taxon>
    </lineage>
</organism>
<sequence length="1060" mass="117959">MATKTSIFSSVISGSPMITSEKLVGSENYLSWSASVELWFMGQGYEDHLVTQEADIPEVERVQWRKIDAQLCSVLWQSVDPKILLHLRAYKTCFKFWTQAKGLYTNDIQRLYKVASAIVHISQQDLDLSTYIGQIASLKEEFLTVMPLTPDVGAQQTQLDKFFMVLTLIGLRPDLEPVRDQILGSSSVPSLDDVFARLLRISSTQTLPSDSISDSSVLVSHTTSRGGRSGNRGRGQRPHCTYCNKLGHTRDRLLSVTMNGLLALPIWPSPLILSCLSLRAPPHLRHLRLLLPLLPSLDLFSSYTTASALPTVTLANGSQTVAKGIGLALPLPSLPLTYDRSTGKTIGNRTLGNHTRVSFPKRLNNQAKSPFELVHTDVWGPCRTTSTFGFQDKLSAKAMKCLFLDIPDFRRVIVVIPLRLIDTLSPLMFIIVALCRAPLPFAEAPADSLPIPSASPARLCLLLMITHCYSESTHEALSHPGWRQAMVDEMAALHSNGTWDLVVLPSGKSTVGCRWVYAVKVGPDGQVDRLKARLVAKGYTQVYGSDYGDTFSPVAKIASVRLLLSMAAMCSWPLYQLDIKNVFLHGDLAEEVYMEQPPGFVAQGESGLVCRLRRSLYGLKQSPRAWFGRFSSVVQEFGMLRSTADHSVFYHHNSLGQCIYLVVYVDDIVITGSDQDGIQKLKQHLFTHFQTKDLGKLKYFLGIEIAQSSSGVVLSQRKYALDILEETGEPLGDPGRYRRLVGKLNYLTITRPDISFPVSVVSQFLQSPCDSHWDAVIRILRYIKSTPGQGVLYENRGHTQVVGYTDADWAGSPTDRRSTSGYCVFIGGNLISWKSKKQDVVARSSAEAEYRAMALATCELIWLRHLLRELRFGKDEQMKLICDNQAALHIASNPVFHERTKHIEVDCHFIREKIASGCVATSFVNSNDQLADIFTKSLRGPRIKYICNKLGAYDVVNRIEKIQGKFFEGARNDGKLLLSPYYGWFGEKGIQRTLKGKKIEEMIIVFISFVKVSCLALLISDASSMAGCVFVDAGVAPIDIETRKMKEEMKSKEARGKSCC</sequence>